<dbReference type="AlphaFoldDB" id="A0A4U1FBD6"/>
<comment type="subcellular location">
    <subcellularLocation>
        <location evidence="2">Membrane</location>
        <topology evidence="2">Multi-pass membrane protein</topology>
    </subcellularLocation>
</comment>
<feature type="transmembrane region" description="Helical" evidence="10">
    <location>
        <begin position="270"/>
        <end position="289"/>
    </location>
</feature>
<dbReference type="PRINTS" id="PR00237">
    <property type="entry name" value="GPCRRHODOPSN"/>
</dbReference>
<evidence type="ECO:0000313" key="13">
    <source>
        <dbReference type="Proteomes" id="UP000308365"/>
    </source>
</evidence>
<feature type="domain" description="G-protein coupled receptors family 1 profile" evidence="11">
    <location>
        <begin position="113"/>
        <end position="209"/>
    </location>
</feature>
<dbReference type="Pfam" id="PF13853">
    <property type="entry name" value="7tm_4"/>
    <property type="match status" value="2"/>
</dbReference>
<feature type="transmembrane region" description="Helical" evidence="10">
    <location>
        <begin position="130"/>
        <end position="151"/>
    </location>
</feature>
<comment type="function">
    <text evidence="1">Putative odorant or sperm cell receptor.</text>
</comment>
<evidence type="ECO:0000256" key="9">
    <source>
        <dbReference type="RuleBase" id="RU000688"/>
    </source>
</evidence>
<evidence type="ECO:0000256" key="10">
    <source>
        <dbReference type="SAM" id="Phobius"/>
    </source>
</evidence>
<dbReference type="GO" id="GO:0004930">
    <property type="term" value="F:G protein-coupled receptor activity"/>
    <property type="evidence" value="ECO:0007669"/>
    <property type="project" value="UniProtKB-KW"/>
</dbReference>
<evidence type="ECO:0000259" key="11">
    <source>
        <dbReference type="PROSITE" id="PS50262"/>
    </source>
</evidence>
<dbReference type="EMBL" id="RWIC01000287">
    <property type="protein sequence ID" value="TKC46086.1"/>
    <property type="molecule type" value="Genomic_DNA"/>
</dbReference>
<evidence type="ECO:0000256" key="1">
    <source>
        <dbReference type="ARBA" id="ARBA00003929"/>
    </source>
</evidence>
<reference evidence="13" key="1">
    <citation type="journal article" date="2019" name="IScience">
        <title>Narwhal Genome Reveals Long-Term Low Genetic Diversity despite Current Large Abundance Size.</title>
        <authorList>
            <person name="Westbury M.V."/>
            <person name="Petersen B."/>
            <person name="Garde E."/>
            <person name="Heide-Jorgensen M.P."/>
            <person name="Lorenzen E.D."/>
        </authorList>
    </citation>
    <scope>NUCLEOTIDE SEQUENCE [LARGE SCALE GENOMIC DNA]</scope>
</reference>
<dbReference type="InterPro" id="IPR000276">
    <property type="entry name" value="GPCR_Rhodpsn"/>
</dbReference>
<feature type="transmembrane region" description="Helical" evidence="10">
    <location>
        <begin position="98"/>
        <end position="118"/>
    </location>
</feature>
<feature type="transmembrane region" description="Helical" evidence="10">
    <location>
        <begin position="766"/>
        <end position="785"/>
    </location>
</feature>
<dbReference type="PRINTS" id="PR00245">
    <property type="entry name" value="OLFACTORYR"/>
</dbReference>
<feature type="transmembrane region" description="Helical" evidence="10">
    <location>
        <begin position="301"/>
        <end position="325"/>
    </location>
</feature>
<dbReference type="GO" id="GO:0016020">
    <property type="term" value="C:membrane"/>
    <property type="evidence" value="ECO:0007669"/>
    <property type="project" value="UniProtKB-SubCell"/>
</dbReference>
<dbReference type="FunFam" id="1.20.1070.10:FF:000410">
    <property type="entry name" value="Olfactory receptor 1348"/>
    <property type="match status" value="1"/>
</dbReference>
<dbReference type="Pfam" id="PF00001">
    <property type="entry name" value="7tm_1"/>
    <property type="match status" value="1"/>
</dbReference>
<dbReference type="FunFam" id="1.20.1070.10:FF:000003">
    <property type="entry name" value="Olfactory receptor"/>
    <property type="match status" value="1"/>
</dbReference>
<keyword evidence="8 9" id="KW-0807">Transducer</keyword>
<keyword evidence="4 10" id="KW-1133">Transmembrane helix</keyword>
<dbReference type="PROSITE" id="PS50262">
    <property type="entry name" value="G_PROTEIN_RECEP_F1_2"/>
    <property type="match status" value="2"/>
</dbReference>
<feature type="transmembrane region" description="Helical" evidence="10">
    <location>
        <begin position="337"/>
        <end position="356"/>
    </location>
</feature>
<feature type="transmembrane region" description="Helical" evidence="10">
    <location>
        <begin position="591"/>
        <end position="613"/>
    </location>
</feature>
<feature type="transmembrane region" description="Helical" evidence="10">
    <location>
        <begin position="163"/>
        <end position="181"/>
    </location>
</feature>
<comment type="caution">
    <text evidence="12">The sequence shown here is derived from an EMBL/GenBank/DDBJ whole genome shotgun (WGS) entry which is preliminary data.</text>
</comment>
<accession>A0A4U1FBD6</accession>
<dbReference type="PANTHER" id="PTHR48018">
    <property type="entry name" value="OLFACTORY RECEPTOR"/>
    <property type="match status" value="1"/>
</dbReference>
<dbReference type="PROSITE" id="PS00237">
    <property type="entry name" value="G_PROTEIN_RECEP_F1_1"/>
    <property type="match status" value="1"/>
</dbReference>
<evidence type="ECO:0000256" key="8">
    <source>
        <dbReference type="ARBA" id="ARBA00023224"/>
    </source>
</evidence>
<dbReference type="GO" id="GO:0004984">
    <property type="term" value="F:olfactory receptor activity"/>
    <property type="evidence" value="ECO:0007669"/>
    <property type="project" value="InterPro"/>
</dbReference>
<evidence type="ECO:0000256" key="7">
    <source>
        <dbReference type="ARBA" id="ARBA00023170"/>
    </source>
</evidence>
<dbReference type="InterPro" id="IPR017452">
    <property type="entry name" value="GPCR_Rhodpsn_7TM"/>
</dbReference>
<dbReference type="Gene3D" id="1.20.1070.10">
    <property type="entry name" value="Rhodopsin 7-helix transmembrane proteins"/>
    <property type="match status" value="2"/>
</dbReference>
<evidence type="ECO:0000256" key="6">
    <source>
        <dbReference type="ARBA" id="ARBA00023136"/>
    </source>
</evidence>
<evidence type="ECO:0000256" key="5">
    <source>
        <dbReference type="ARBA" id="ARBA00023040"/>
    </source>
</evidence>
<protein>
    <recommendedName>
        <fullName evidence="11">G-protein coupled receptors family 1 profile domain-containing protein</fullName>
    </recommendedName>
</protein>
<name>A0A4U1FBD6_MONMO</name>
<sequence>RDREHLARKHDCDIMGLLWDLENNLPLRDTRAFSLVVDVKGYLFDENVIISPFLFLLLFFTVMRETHQFNGLGSEAHHSEGIHPAGPHKQRRPKTTQLLFAVFLLIYSVTLVGNLGLIDVIHASATLHTPMYFLLGVLSFLDICSASVFTPRLLINFVTTDQSISFVGCVVQTALMILHGTRECLLLAMMAYDRFVAICPPLLYHTIMSKHLCVRLGRPMLLGCSFQLFRQGMPSSCPTVVPISLITTSVTSPRHAPTGLLRDNHGQCHLAHLFCLVILVSNAYILATICRMRSLEAQRKALSTCASRLTALSLFYGSVFLVYVQPNPETASACNKILSVFYTIVFPMLNPLVYSLKNKDVKASAQCHRPRFILTLSGTSEKLASPKKLRLFILSIKRALAAGISDVVMQNSIFILLFCGSSIVSTSATSASLPNLQLTCADLAKAEAILFRCSAYPLHFMTRRMHPLKAQSKAPSLRDFHLTVISLFNGTIGHHSEELHPRHLVPPAGAHTAGRAQGILLALFLFIYSVTLTGNLAMITLIHADPQLRTPMYFLLSVLSFIDSSFSTLNTPRLLQSFLASSQSTSFAGCLVRMTLMTLHGTAGCLLLAIMAYDRFAAIYHPLLYHTSMSQRLRVQLVAATYMASVANSALLTGYIFKPLYCGPNIINHYVCDIPLALQLACADVAKAEAIVFSSSALIILFAVTIILVSYAYSLVTICRMRSLKAQSKALSTCASHLAVICLFYGTITFMYVQPSSHSSMEQNKVVSVFYTVIIPMLNPLIYSLRDKDVKPALKRGCLDMLPS</sequence>
<dbReference type="InterPro" id="IPR000725">
    <property type="entry name" value="Olfact_rcpt"/>
</dbReference>
<feature type="domain" description="G-protein coupled receptors family 1 profile" evidence="11">
    <location>
        <begin position="534"/>
        <end position="783"/>
    </location>
</feature>
<evidence type="ECO:0000313" key="12">
    <source>
        <dbReference type="EMBL" id="TKC46086.1"/>
    </source>
</evidence>
<evidence type="ECO:0000256" key="4">
    <source>
        <dbReference type="ARBA" id="ARBA00022989"/>
    </source>
</evidence>
<keyword evidence="5 9" id="KW-0297">G-protein coupled receptor</keyword>
<keyword evidence="6 10" id="KW-0472">Membrane</keyword>
<feature type="transmembrane region" description="Helical" evidence="10">
    <location>
        <begin position="519"/>
        <end position="541"/>
    </location>
</feature>
<gene>
    <name evidence="12" type="ORF">EI555_005409</name>
</gene>
<comment type="similarity">
    <text evidence="9">Belongs to the G-protein coupled receptor 1 family.</text>
</comment>
<proteinExistence type="inferred from homology"/>
<dbReference type="SUPFAM" id="SSF81321">
    <property type="entry name" value="Family A G protein-coupled receptor-like"/>
    <property type="match status" value="2"/>
</dbReference>
<keyword evidence="7 9" id="KW-0675">Receptor</keyword>
<feature type="non-terminal residue" evidence="12">
    <location>
        <position position="1"/>
    </location>
</feature>
<organism evidence="12 13">
    <name type="scientific">Monodon monoceros</name>
    <name type="common">Narwhal</name>
    <name type="synonym">Ceratodon monodon</name>
    <dbReference type="NCBI Taxonomy" id="40151"/>
    <lineage>
        <taxon>Eukaryota</taxon>
        <taxon>Metazoa</taxon>
        <taxon>Chordata</taxon>
        <taxon>Craniata</taxon>
        <taxon>Vertebrata</taxon>
        <taxon>Euteleostomi</taxon>
        <taxon>Mammalia</taxon>
        <taxon>Eutheria</taxon>
        <taxon>Laurasiatheria</taxon>
        <taxon>Artiodactyla</taxon>
        <taxon>Whippomorpha</taxon>
        <taxon>Cetacea</taxon>
        <taxon>Odontoceti</taxon>
        <taxon>Monodontidae</taxon>
        <taxon>Monodon</taxon>
    </lineage>
</organism>
<feature type="transmembrane region" description="Helical" evidence="10">
    <location>
        <begin position="730"/>
        <end position="754"/>
    </location>
</feature>
<feature type="transmembrane region" description="Helical" evidence="10">
    <location>
        <begin position="697"/>
        <end position="718"/>
    </location>
</feature>
<evidence type="ECO:0000256" key="2">
    <source>
        <dbReference type="ARBA" id="ARBA00004141"/>
    </source>
</evidence>
<feature type="transmembrane region" description="Helical" evidence="10">
    <location>
        <begin position="633"/>
        <end position="657"/>
    </location>
</feature>
<evidence type="ECO:0000256" key="3">
    <source>
        <dbReference type="ARBA" id="ARBA00022692"/>
    </source>
</evidence>
<dbReference type="CDD" id="cd15230">
    <property type="entry name" value="7tmA_OR5-like"/>
    <property type="match status" value="1"/>
</dbReference>
<keyword evidence="3 9" id="KW-0812">Transmembrane</keyword>
<dbReference type="Proteomes" id="UP000308365">
    <property type="component" value="Unassembled WGS sequence"/>
</dbReference>